<dbReference type="EMBL" id="VTOX01000003">
    <property type="protein sequence ID" value="NKE66585.1"/>
    <property type="molecule type" value="Genomic_DNA"/>
</dbReference>
<gene>
    <name evidence="2" type="ORF">RAMLITH_12190</name>
</gene>
<proteinExistence type="predicted"/>
<name>A0A7X6DG82_9BURK</name>
<dbReference type="AlphaFoldDB" id="A0A7X6DG82"/>
<accession>A0A7X6DG82</accession>
<evidence type="ECO:0000313" key="2">
    <source>
        <dbReference type="EMBL" id="NKE66585.1"/>
    </source>
</evidence>
<sequence length="100" mass="11072">MPNGTDRISKHPIQQAREKTRVARQELELAGAELQLTTTILERALPPQHKVGDVRKAIDQNGAAAANVAEASEELAEVEALLAQEIEERQRLEREIAQRG</sequence>
<keyword evidence="3" id="KW-1185">Reference proteome</keyword>
<reference evidence="2 3" key="1">
    <citation type="journal article" date="2020" name="Nature">
        <title>Bacterial chemolithoautotrophy via manganese oxidation.</title>
        <authorList>
            <person name="Yu H."/>
            <person name="Leadbetter J.R."/>
        </authorList>
    </citation>
    <scope>NUCLEOTIDE SEQUENCE [LARGE SCALE GENOMIC DNA]</scope>
    <source>
        <strain evidence="2 3">RBP-1</strain>
    </source>
</reference>
<comment type="caution">
    <text evidence="2">The sequence shown here is derived from an EMBL/GenBank/DDBJ whole genome shotgun (WGS) entry which is preliminary data.</text>
</comment>
<keyword evidence="1" id="KW-0175">Coiled coil</keyword>
<protein>
    <submittedName>
        <fullName evidence="2">Uncharacterized protein</fullName>
    </submittedName>
</protein>
<dbReference type="Proteomes" id="UP000521868">
    <property type="component" value="Unassembled WGS sequence"/>
</dbReference>
<evidence type="ECO:0000313" key="3">
    <source>
        <dbReference type="Proteomes" id="UP000521868"/>
    </source>
</evidence>
<organism evidence="2 3">
    <name type="scientific">Ramlibacter lithotrophicus</name>
    <dbReference type="NCBI Taxonomy" id="2606681"/>
    <lineage>
        <taxon>Bacteria</taxon>
        <taxon>Pseudomonadati</taxon>
        <taxon>Pseudomonadota</taxon>
        <taxon>Betaproteobacteria</taxon>
        <taxon>Burkholderiales</taxon>
        <taxon>Comamonadaceae</taxon>
        <taxon>Ramlibacter</taxon>
    </lineage>
</organism>
<feature type="coiled-coil region" evidence="1">
    <location>
        <begin position="61"/>
        <end position="95"/>
    </location>
</feature>
<evidence type="ECO:0000256" key="1">
    <source>
        <dbReference type="SAM" id="Coils"/>
    </source>
</evidence>